<sequence>MSNGSLWMESVSGAEEGTYQCAVHVTTKNPDQPDTWTFLSRKSTLRLADLAKFDLQPTDRTVAKGQPTAFHCLINSKPTPSVIWLHNEQPIVNGG</sequence>
<dbReference type="Gene3D" id="2.60.40.10">
    <property type="entry name" value="Immunoglobulins"/>
    <property type="match status" value="1"/>
</dbReference>
<dbReference type="InterPro" id="IPR013783">
    <property type="entry name" value="Ig-like_fold"/>
</dbReference>
<dbReference type="InterPro" id="IPR036179">
    <property type="entry name" value="Ig-like_dom_sf"/>
</dbReference>
<keyword evidence="3" id="KW-1185">Reference proteome</keyword>
<protein>
    <submittedName>
        <fullName evidence="2">I-set domain-containing protein</fullName>
    </submittedName>
</protein>
<organism evidence="2 3">
    <name type="scientific">Caenorhabditis japonica</name>
    <dbReference type="NCBI Taxonomy" id="281687"/>
    <lineage>
        <taxon>Eukaryota</taxon>
        <taxon>Metazoa</taxon>
        <taxon>Ecdysozoa</taxon>
        <taxon>Nematoda</taxon>
        <taxon>Chromadorea</taxon>
        <taxon>Rhabditida</taxon>
        <taxon>Rhabditina</taxon>
        <taxon>Rhabditomorpha</taxon>
        <taxon>Rhabditoidea</taxon>
        <taxon>Rhabditidae</taxon>
        <taxon>Peloderinae</taxon>
        <taxon>Caenorhabditis</taxon>
    </lineage>
</organism>
<evidence type="ECO:0000259" key="1">
    <source>
        <dbReference type="Pfam" id="PF07679"/>
    </source>
</evidence>
<dbReference type="Proteomes" id="UP000005237">
    <property type="component" value="Unassembled WGS sequence"/>
</dbReference>
<dbReference type="AlphaFoldDB" id="A0A8R1IP72"/>
<evidence type="ECO:0000313" key="3">
    <source>
        <dbReference type="Proteomes" id="UP000005237"/>
    </source>
</evidence>
<reference evidence="3" key="1">
    <citation type="submission" date="2010-08" db="EMBL/GenBank/DDBJ databases">
        <authorList>
            <consortium name="Caenorhabditis japonica Sequencing Consortium"/>
            <person name="Wilson R.K."/>
        </authorList>
    </citation>
    <scope>NUCLEOTIDE SEQUENCE [LARGE SCALE GENOMIC DNA]</scope>
    <source>
        <strain evidence="3">DF5081</strain>
    </source>
</reference>
<name>A0A8R1IP72_CAEJA</name>
<dbReference type="EnsemblMetazoa" id="CJA34270.1">
    <property type="protein sequence ID" value="CJA34270.1"/>
    <property type="gene ID" value="WBGene00210117"/>
</dbReference>
<accession>A0A8R1IP72</accession>
<evidence type="ECO:0000313" key="2">
    <source>
        <dbReference type="EnsemblMetazoa" id="CJA34270.1"/>
    </source>
</evidence>
<dbReference type="Pfam" id="PF07679">
    <property type="entry name" value="I-set"/>
    <property type="match status" value="1"/>
</dbReference>
<reference evidence="2" key="2">
    <citation type="submission" date="2022-06" db="UniProtKB">
        <authorList>
            <consortium name="EnsemblMetazoa"/>
        </authorList>
    </citation>
    <scope>IDENTIFICATION</scope>
    <source>
        <strain evidence="2">DF5081</strain>
    </source>
</reference>
<proteinExistence type="predicted"/>
<dbReference type="InterPro" id="IPR013098">
    <property type="entry name" value="Ig_I-set"/>
</dbReference>
<feature type="domain" description="Immunoglobulin I-set" evidence="1">
    <location>
        <begin position="52"/>
        <end position="92"/>
    </location>
</feature>
<dbReference type="SUPFAM" id="SSF48726">
    <property type="entry name" value="Immunoglobulin"/>
    <property type="match status" value="1"/>
</dbReference>